<dbReference type="EMBL" id="JAYFUI010000054">
    <property type="protein sequence ID" value="MEA5670513.1"/>
    <property type="molecule type" value="Genomic_DNA"/>
</dbReference>
<name>A0ABU5VAZ0_9PSED</name>
<gene>
    <name evidence="1" type="ORF">VA602_04090</name>
</gene>
<dbReference type="RefSeq" id="WP_323452589.1">
    <property type="nucleotide sequence ID" value="NZ_JAYFUI010000054.1"/>
</dbReference>
<reference evidence="1 2" key="1">
    <citation type="submission" date="2023-12" db="EMBL/GenBank/DDBJ databases">
        <title>Pseudomonas machongensis sp. nov., isolated from wilted pepper plants (Capsicum annuum).</title>
        <authorList>
            <person name="Qiu M."/>
            <person name="Li Y."/>
            <person name="Liu Q."/>
            <person name="Zhang X."/>
            <person name="Huang Y."/>
            <person name="Guo R."/>
            <person name="Hu M."/>
            <person name="Zhou J."/>
            <person name="Zhou X."/>
        </authorList>
    </citation>
    <scope>NUCLEOTIDE SEQUENCE [LARGE SCALE GENOMIC DNA]</scope>
    <source>
        <strain evidence="1 2">MH2</strain>
    </source>
</reference>
<accession>A0ABU5VAZ0</accession>
<evidence type="ECO:0000313" key="2">
    <source>
        <dbReference type="Proteomes" id="UP001302573"/>
    </source>
</evidence>
<protein>
    <recommendedName>
        <fullName evidence="3">Type VI secretion system (T6SS), amidase immunity protein</fullName>
    </recommendedName>
</protein>
<sequence length="137" mass="15591">MHSRSSWVIYFSLCFAHPLQAMAEYDKSKLIDAMVPYVAINDVMEKISRRQCSSAVHFENTARGAIQETTARFKSQDQDWVRSYFSSPNGKARLANNDTYIERFLSDAKKEGMDEHTACATLAGMVLTLHHQLKRLG</sequence>
<dbReference type="Proteomes" id="UP001302573">
    <property type="component" value="Unassembled WGS sequence"/>
</dbReference>
<keyword evidence="2" id="KW-1185">Reference proteome</keyword>
<organism evidence="1 2">
    <name type="scientific">Pseudomonas machongensis</name>
    <dbReference type="NCBI Taxonomy" id="3110229"/>
    <lineage>
        <taxon>Bacteria</taxon>
        <taxon>Pseudomonadati</taxon>
        <taxon>Pseudomonadota</taxon>
        <taxon>Gammaproteobacteria</taxon>
        <taxon>Pseudomonadales</taxon>
        <taxon>Pseudomonadaceae</taxon>
        <taxon>Pseudomonas</taxon>
    </lineage>
</organism>
<comment type="caution">
    <text evidence="1">The sequence shown here is derived from an EMBL/GenBank/DDBJ whole genome shotgun (WGS) entry which is preliminary data.</text>
</comment>
<proteinExistence type="predicted"/>
<evidence type="ECO:0008006" key="3">
    <source>
        <dbReference type="Google" id="ProtNLM"/>
    </source>
</evidence>
<evidence type="ECO:0000313" key="1">
    <source>
        <dbReference type="EMBL" id="MEA5670513.1"/>
    </source>
</evidence>